<keyword evidence="5" id="KW-1185">Reference proteome</keyword>
<dbReference type="PANTHER" id="PTHR22765">
    <property type="entry name" value="RING FINGER AND PROTEASE ASSOCIATED DOMAIN-CONTAINING"/>
    <property type="match status" value="1"/>
</dbReference>
<evidence type="ECO:0000256" key="1">
    <source>
        <dbReference type="PROSITE-ProRule" id="PRU00175"/>
    </source>
</evidence>
<dbReference type="Proteomes" id="UP000186817">
    <property type="component" value="Unassembled WGS sequence"/>
</dbReference>
<evidence type="ECO:0000256" key="2">
    <source>
        <dbReference type="SAM" id="Phobius"/>
    </source>
</evidence>
<dbReference type="GO" id="GO:0006511">
    <property type="term" value="P:ubiquitin-dependent protein catabolic process"/>
    <property type="evidence" value="ECO:0007669"/>
    <property type="project" value="TreeGrafter"/>
</dbReference>
<keyword evidence="2" id="KW-0812">Transmembrane</keyword>
<dbReference type="GO" id="GO:0061630">
    <property type="term" value="F:ubiquitin protein ligase activity"/>
    <property type="evidence" value="ECO:0007669"/>
    <property type="project" value="TreeGrafter"/>
</dbReference>
<keyword evidence="1" id="KW-0862">Zinc</keyword>
<dbReference type="Gene3D" id="3.30.40.10">
    <property type="entry name" value="Zinc/RING finger domain, C3HC4 (zinc finger)"/>
    <property type="match status" value="1"/>
</dbReference>
<protein>
    <submittedName>
        <fullName evidence="4">RING finger protein 24</fullName>
    </submittedName>
</protein>
<evidence type="ECO:0000313" key="5">
    <source>
        <dbReference type="Proteomes" id="UP000186817"/>
    </source>
</evidence>
<keyword evidence="1" id="KW-0479">Metal-binding</keyword>
<sequence>MSSADLGGLELPRVRLQILGASIFCWSCTCVVSLVVYMTFPDKAALPNMLLAMAVGSITMVAAIHVLLSDRWQRPSEHVQEHIWASIQVGGLMQEGVQPKFHRIQTRTSQSAKGAQSVTTVLEEVDVLWQSPGVQQTCVCCLEDFRPEDQVSLLPCGHLFHQSCLADWHSLKRSAHACPICRDSWANV</sequence>
<dbReference type="InterPro" id="IPR013083">
    <property type="entry name" value="Znf_RING/FYVE/PHD"/>
</dbReference>
<accession>A0A1Q9DY08</accession>
<dbReference type="InterPro" id="IPR001841">
    <property type="entry name" value="Znf_RING"/>
</dbReference>
<feature type="domain" description="RING-type" evidence="3">
    <location>
        <begin position="138"/>
        <end position="182"/>
    </location>
</feature>
<keyword evidence="2" id="KW-1133">Transmembrane helix</keyword>
<dbReference type="OrthoDB" id="21204at2759"/>
<dbReference type="AlphaFoldDB" id="A0A1Q9DY08"/>
<organism evidence="4 5">
    <name type="scientific">Symbiodinium microadriaticum</name>
    <name type="common">Dinoflagellate</name>
    <name type="synonym">Zooxanthella microadriatica</name>
    <dbReference type="NCBI Taxonomy" id="2951"/>
    <lineage>
        <taxon>Eukaryota</taxon>
        <taxon>Sar</taxon>
        <taxon>Alveolata</taxon>
        <taxon>Dinophyceae</taxon>
        <taxon>Suessiales</taxon>
        <taxon>Symbiodiniaceae</taxon>
        <taxon>Symbiodinium</taxon>
    </lineage>
</organism>
<dbReference type="InterPro" id="IPR051826">
    <property type="entry name" value="E3_ubiquitin-ligase_domain"/>
</dbReference>
<reference evidence="4 5" key="1">
    <citation type="submission" date="2016-02" db="EMBL/GenBank/DDBJ databases">
        <title>Genome analysis of coral dinoflagellate symbionts highlights evolutionary adaptations to a symbiotic lifestyle.</title>
        <authorList>
            <person name="Aranda M."/>
            <person name="Li Y."/>
            <person name="Liew Y.J."/>
            <person name="Baumgarten S."/>
            <person name="Simakov O."/>
            <person name="Wilson M."/>
            <person name="Piel J."/>
            <person name="Ashoor H."/>
            <person name="Bougouffa S."/>
            <person name="Bajic V.B."/>
            <person name="Ryu T."/>
            <person name="Ravasi T."/>
            <person name="Bayer T."/>
            <person name="Micklem G."/>
            <person name="Kim H."/>
            <person name="Bhak J."/>
            <person name="Lajeunesse T.C."/>
            <person name="Voolstra C.R."/>
        </authorList>
    </citation>
    <scope>NUCLEOTIDE SEQUENCE [LARGE SCALE GENOMIC DNA]</scope>
    <source>
        <strain evidence="4 5">CCMP2467</strain>
    </source>
</reference>
<name>A0A1Q9DY08_SYMMI</name>
<dbReference type="Pfam" id="PF13639">
    <property type="entry name" value="zf-RING_2"/>
    <property type="match status" value="1"/>
</dbReference>
<dbReference type="SUPFAM" id="SSF57850">
    <property type="entry name" value="RING/U-box"/>
    <property type="match status" value="1"/>
</dbReference>
<dbReference type="PROSITE" id="PS50089">
    <property type="entry name" value="ZF_RING_2"/>
    <property type="match status" value="1"/>
</dbReference>
<keyword evidence="2" id="KW-0472">Membrane</keyword>
<gene>
    <name evidence="4" type="primary">Rnf24</name>
    <name evidence="4" type="ORF">AK812_SmicGene49114</name>
</gene>
<feature type="transmembrane region" description="Helical" evidence="2">
    <location>
        <begin position="46"/>
        <end position="68"/>
    </location>
</feature>
<evidence type="ECO:0000313" key="4">
    <source>
        <dbReference type="EMBL" id="OLQ00071.1"/>
    </source>
</evidence>
<feature type="transmembrane region" description="Helical" evidence="2">
    <location>
        <begin position="18"/>
        <end position="40"/>
    </location>
</feature>
<dbReference type="EMBL" id="LSRX01000340">
    <property type="protein sequence ID" value="OLQ00071.1"/>
    <property type="molecule type" value="Genomic_DNA"/>
</dbReference>
<evidence type="ECO:0000259" key="3">
    <source>
        <dbReference type="PROSITE" id="PS50089"/>
    </source>
</evidence>
<comment type="caution">
    <text evidence="4">The sequence shown here is derived from an EMBL/GenBank/DDBJ whole genome shotgun (WGS) entry which is preliminary data.</text>
</comment>
<keyword evidence="1" id="KW-0863">Zinc-finger</keyword>
<proteinExistence type="predicted"/>
<dbReference type="SMART" id="SM00184">
    <property type="entry name" value="RING"/>
    <property type="match status" value="1"/>
</dbReference>
<dbReference type="GO" id="GO:0008270">
    <property type="term" value="F:zinc ion binding"/>
    <property type="evidence" value="ECO:0007669"/>
    <property type="project" value="UniProtKB-KW"/>
</dbReference>